<accession>A0A074ZHS3</accession>
<dbReference type="GO" id="GO:0005737">
    <property type="term" value="C:cytoplasm"/>
    <property type="evidence" value="ECO:0007669"/>
    <property type="project" value="TreeGrafter"/>
</dbReference>
<dbReference type="InterPro" id="IPR037217">
    <property type="entry name" value="Trp/Indoleamine_2_3_dOase-like"/>
</dbReference>
<dbReference type="PANTHER" id="PTHR28657:SF5">
    <property type="entry name" value="INDOLEAMINE 2,3-DIOXYGENASE"/>
    <property type="match status" value="1"/>
</dbReference>
<dbReference type="SUPFAM" id="SSF140959">
    <property type="entry name" value="Indolic compounds 2,3-dioxygenase-like"/>
    <property type="match status" value="1"/>
</dbReference>
<proteinExistence type="inferred from homology"/>
<keyword evidence="6" id="KW-1185">Reference proteome</keyword>
<dbReference type="Pfam" id="PF01231">
    <property type="entry name" value="IDO"/>
    <property type="match status" value="1"/>
</dbReference>
<dbReference type="CTD" id="20321412"/>
<keyword evidence="4" id="KW-0349">Heme</keyword>
<dbReference type="Gene3D" id="1.20.58.480">
    <property type="match status" value="1"/>
</dbReference>
<dbReference type="GO" id="GO:0046872">
    <property type="term" value="F:metal ion binding"/>
    <property type="evidence" value="ECO:0007669"/>
    <property type="project" value="UniProtKB-KW"/>
</dbReference>
<dbReference type="AlphaFoldDB" id="A0A074ZHS3"/>
<evidence type="ECO:0000256" key="4">
    <source>
        <dbReference type="PIRSR" id="PIRSR600898-1"/>
    </source>
</evidence>
<evidence type="ECO:0000256" key="2">
    <source>
        <dbReference type="ARBA" id="ARBA00022723"/>
    </source>
</evidence>
<dbReference type="GO" id="GO:0020037">
    <property type="term" value="F:heme binding"/>
    <property type="evidence" value="ECO:0007669"/>
    <property type="project" value="InterPro"/>
</dbReference>
<dbReference type="EMBL" id="KL596781">
    <property type="protein sequence ID" value="KER25297.1"/>
    <property type="molecule type" value="Genomic_DNA"/>
</dbReference>
<keyword evidence="3 4" id="KW-0408">Iron</keyword>
<dbReference type="GeneID" id="20321412"/>
<organism evidence="5 6">
    <name type="scientific">Opisthorchis viverrini</name>
    <name type="common">Southeast Asian liver fluke</name>
    <dbReference type="NCBI Taxonomy" id="6198"/>
    <lineage>
        <taxon>Eukaryota</taxon>
        <taxon>Metazoa</taxon>
        <taxon>Spiralia</taxon>
        <taxon>Lophotrochozoa</taxon>
        <taxon>Platyhelminthes</taxon>
        <taxon>Trematoda</taxon>
        <taxon>Digenea</taxon>
        <taxon>Opisthorchiida</taxon>
        <taxon>Opisthorchiata</taxon>
        <taxon>Opisthorchiidae</taxon>
        <taxon>Opisthorchis</taxon>
    </lineage>
</organism>
<dbReference type="KEGG" id="ovi:T265_07233"/>
<dbReference type="GO" id="GO:0019441">
    <property type="term" value="P:L-tryptophan catabolic process to kynurenine"/>
    <property type="evidence" value="ECO:0007669"/>
    <property type="project" value="InterPro"/>
</dbReference>
<evidence type="ECO:0000313" key="5">
    <source>
        <dbReference type="EMBL" id="KER25297.1"/>
    </source>
</evidence>
<reference evidence="5 6" key="1">
    <citation type="submission" date="2013-11" db="EMBL/GenBank/DDBJ databases">
        <title>Opisthorchis viverrini - life in the bile duct.</title>
        <authorList>
            <person name="Young N.D."/>
            <person name="Nagarajan N."/>
            <person name="Lin S.J."/>
            <person name="Korhonen P.K."/>
            <person name="Jex A.R."/>
            <person name="Hall R.S."/>
            <person name="Safavi-Hemami H."/>
            <person name="Kaewkong W."/>
            <person name="Bertrand D."/>
            <person name="Gao S."/>
            <person name="Seet Q."/>
            <person name="Wongkham S."/>
            <person name="Teh B.T."/>
            <person name="Wongkham C."/>
            <person name="Intapan P.M."/>
            <person name="Maleewong W."/>
            <person name="Yang X."/>
            <person name="Hu M."/>
            <person name="Wang Z."/>
            <person name="Hofmann A."/>
            <person name="Sternberg P.W."/>
            <person name="Tan P."/>
            <person name="Wang J."/>
            <person name="Gasser R.B."/>
        </authorList>
    </citation>
    <scope>NUCLEOTIDE SEQUENCE [LARGE SCALE GENOMIC DNA]</scope>
</reference>
<dbReference type="STRING" id="6198.A0A074ZHS3"/>
<protein>
    <submittedName>
        <fullName evidence="5">Uncharacterized protein</fullName>
    </submittedName>
</protein>
<comment type="similarity">
    <text evidence="1">Belongs to the indoleamine 2,3-dioxygenase family.</text>
</comment>
<dbReference type="GO" id="GO:0034354">
    <property type="term" value="P:'de novo' NAD+ biosynthetic process from L-tryptophan"/>
    <property type="evidence" value="ECO:0007669"/>
    <property type="project" value="TreeGrafter"/>
</dbReference>
<evidence type="ECO:0000256" key="3">
    <source>
        <dbReference type="ARBA" id="ARBA00023004"/>
    </source>
</evidence>
<dbReference type="OrthoDB" id="10262710at2759"/>
<dbReference type="Proteomes" id="UP000054324">
    <property type="component" value="Unassembled WGS sequence"/>
</dbReference>
<sequence>MSDVRGSNPSSAAGYALLMSSNKSETRVQWFRLAILTAIDAQNHLDLDRITQSLGQISKVFESMSESVHLFYDGAQDYITKVSPDWVVIIRPTIQVACGKYSKLVAHLGVHEKRRKFACGGPSAAQSICLQAIDAFLQIKHNLDDEQFFEQMRTYMIPEHRQFLEDVAKQSCIRQIVDLHKNAELNEAYLTCTQTVRKFRQAHMGLADKFIIQQIAVNVARVKALETSGTGGQSETSFGKQSKLICFRSEVLLAKDKGQYCLVTSPYLTSHKYNTCSLCDFQNFSTLKRMGKV</sequence>
<keyword evidence="2 4" id="KW-0479">Metal-binding</keyword>
<evidence type="ECO:0000256" key="1">
    <source>
        <dbReference type="ARBA" id="ARBA00007119"/>
    </source>
</evidence>
<feature type="binding site" description="proximal binding residue" evidence="4">
    <location>
        <position position="203"/>
    </location>
    <ligand>
        <name>heme b</name>
        <dbReference type="ChEBI" id="CHEBI:60344"/>
    </ligand>
    <ligandPart>
        <name>Fe</name>
        <dbReference type="ChEBI" id="CHEBI:18248"/>
    </ligandPart>
</feature>
<dbReference type="InterPro" id="IPR000898">
    <property type="entry name" value="Indolamine_dOase"/>
</dbReference>
<dbReference type="PANTHER" id="PTHR28657">
    <property type="entry name" value="INDOLEAMINE 2,3-DIOXYGENASE"/>
    <property type="match status" value="1"/>
</dbReference>
<dbReference type="RefSeq" id="XP_009170962.1">
    <property type="nucleotide sequence ID" value="XM_009172698.1"/>
</dbReference>
<dbReference type="GO" id="GO:0033754">
    <property type="term" value="F:indoleamine 2,3-dioxygenase activity"/>
    <property type="evidence" value="ECO:0007669"/>
    <property type="project" value="TreeGrafter"/>
</dbReference>
<name>A0A074ZHS3_OPIVI</name>
<gene>
    <name evidence="5" type="ORF">T265_07233</name>
</gene>
<evidence type="ECO:0000313" key="6">
    <source>
        <dbReference type="Proteomes" id="UP000054324"/>
    </source>
</evidence>